<feature type="region of interest" description="Disordered" evidence="1">
    <location>
        <begin position="564"/>
        <end position="585"/>
    </location>
</feature>
<accession>A0A7C8IHV5</accession>
<evidence type="ECO:0000259" key="2">
    <source>
        <dbReference type="Pfam" id="PF15463"/>
    </source>
</evidence>
<feature type="compositionally biased region" description="Polar residues" evidence="1">
    <location>
        <begin position="96"/>
        <end position="113"/>
    </location>
</feature>
<feature type="compositionally biased region" description="Polar residues" evidence="1">
    <location>
        <begin position="349"/>
        <end position="364"/>
    </location>
</feature>
<feature type="compositionally biased region" description="Low complexity" evidence="1">
    <location>
        <begin position="366"/>
        <end position="383"/>
    </location>
</feature>
<dbReference type="GO" id="GO:0001164">
    <property type="term" value="F:RNA polymerase I core promoter sequence-specific DNA binding"/>
    <property type="evidence" value="ECO:0007669"/>
    <property type="project" value="TreeGrafter"/>
</dbReference>
<feature type="compositionally biased region" description="Basic residues" evidence="1">
    <location>
        <begin position="574"/>
        <end position="585"/>
    </location>
</feature>
<feature type="compositionally biased region" description="Basic and acidic residues" evidence="1">
    <location>
        <begin position="114"/>
        <end position="125"/>
    </location>
</feature>
<dbReference type="GO" id="GO:0042790">
    <property type="term" value="P:nucleolar large rRNA transcription by RNA polymerase I"/>
    <property type="evidence" value="ECO:0007669"/>
    <property type="project" value="TreeGrafter"/>
</dbReference>
<feature type="compositionally biased region" description="Pro residues" evidence="1">
    <location>
        <begin position="384"/>
        <end position="402"/>
    </location>
</feature>
<feature type="compositionally biased region" description="Basic and acidic residues" evidence="1">
    <location>
        <begin position="157"/>
        <end position="168"/>
    </location>
</feature>
<protein>
    <submittedName>
        <fullName evidence="3">Extracellular mutant protein 11-domain-containing protein</fullName>
    </submittedName>
</protein>
<evidence type="ECO:0000313" key="4">
    <source>
        <dbReference type="Proteomes" id="UP000481861"/>
    </source>
</evidence>
<dbReference type="PANTHER" id="PTHR28244:SF1">
    <property type="entry name" value="RNA POLYMERASE I-SPECIFIC TRANSCRIPTION INITIATION FACTOR RRN11"/>
    <property type="match status" value="1"/>
</dbReference>
<dbReference type="PANTHER" id="PTHR28244">
    <property type="entry name" value="RNA POLYMERASE I-SPECIFIC TRANSCRIPTION INITIATION FACTOR RRN11"/>
    <property type="match status" value="1"/>
</dbReference>
<proteinExistence type="predicted"/>
<dbReference type="AlphaFoldDB" id="A0A7C8IHV5"/>
<organism evidence="3 4">
    <name type="scientific">Massariosphaeria phaeospora</name>
    <dbReference type="NCBI Taxonomy" id="100035"/>
    <lineage>
        <taxon>Eukaryota</taxon>
        <taxon>Fungi</taxon>
        <taxon>Dikarya</taxon>
        <taxon>Ascomycota</taxon>
        <taxon>Pezizomycotina</taxon>
        <taxon>Dothideomycetes</taxon>
        <taxon>Pleosporomycetidae</taxon>
        <taxon>Pleosporales</taxon>
        <taxon>Pleosporales incertae sedis</taxon>
        <taxon>Massariosphaeria</taxon>
    </lineage>
</organism>
<reference evidence="3 4" key="1">
    <citation type="submission" date="2020-01" db="EMBL/GenBank/DDBJ databases">
        <authorList>
            <consortium name="DOE Joint Genome Institute"/>
            <person name="Haridas S."/>
            <person name="Albert R."/>
            <person name="Binder M."/>
            <person name="Bloem J."/>
            <person name="Labutti K."/>
            <person name="Salamov A."/>
            <person name="Andreopoulos B."/>
            <person name="Baker S.E."/>
            <person name="Barry K."/>
            <person name="Bills G."/>
            <person name="Bluhm B.H."/>
            <person name="Cannon C."/>
            <person name="Castanera R."/>
            <person name="Culley D.E."/>
            <person name="Daum C."/>
            <person name="Ezra D."/>
            <person name="Gonzalez J.B."/>
            <person name="Henrissat B."/>
            <person name="Kuo A."/>
            <person name="Liang C."/>
            <person name="Lipzen A."/>
            <person name="Lutzoni F."/>
            <person name="Magnuson J."/>
            <person name="Mondo S."/>
            <person name="Nolan M."/>
            <person name="Ohm R."/>
            <person name="Pangilinan J."/>
            <person name="Park H.-J.H."/>
            <person name="Ramirez L."/>
            <person name="Alfaro M."/>
            <person name="Sun H."/>
            <person name="Tritt A."/>
            <person name="Yoshinaga Y."/>
            <person name="Zwiers L.-H.L."/>
            <person name="Turgeon B.G."/>
            <person name="Goodwin S.B."/>
            <person name="Spatafora J.W."/>
            <person name="Crous P.W."/>
            <person name="Grigoriev I.V."/>
        </authorList>
    </citation>
    <scope>NUCLEOTIDE SEQUENCE [LARGE SCALE GENOMIC DNA]</scope>
    <source>
        <strain evidence="3 4">CBS 611.86</strain>
    </source>
</reference>
<feature type="compositionally biased region" description="Polar residues" evidence="1">
    <location>
        <begin position="254"/>
        <end position="279"/>
    </location>
</feature>
<feature type="compositionally biased region" description="Basic and acidic residues" evidence="1">
    <location>
        <begin position="417"/>
        <end position="430"/>
    </location>
</feature>
<dbReference type="GO" id="GO:0070860">
    <property type="term" value="C:RNA polymerase I core factor complex"/>
    <property type="evidence" value="ECO:0007669"/>
    <property type="project" value="TreeGrafter"/>
</dbReference>
<dbReference type="Pfam" id="PF15463">
    <property type="entry name" value="ECM11"/>
    <property type="match status" value="1"/>
</dbReference>
<keyword evidence="4" id="KW-1185">Reference proteome</keyword>
<comment type="caution">
    <text evidence="3">The sequence shown here is derived from an EMBL/GenBank/DDBJ whole genome shotgun (WGS) entry which is preliminary data.</text>
</comment>
<feature type="compositionally biased region" description="Pro residues" evidence="1">
    <location>
        <begin position="70"/>
        <end position="79"/>
    </location>
</feature>
<feature type="compositionally biased region" description="Low complexity" evidence="1">
    <location>
        <begin position="403"/>
        <end position="414"/>
    </location>
</feature>
<feature type="compositionally biased region" description="Acidic residues" evidence="1">
    <location>
        <begin position="126"/>
        <end position="140"/>
    </location>
</feature>
<dbReference type="OrthoDB" id="5346740at2759"/>
<sequence>MQDFAKQRTRAASPHGDRMPSLREVAAANAKVPVNRTTLSRQDQLPHQGIKRQPGGGRRYAPANQQQQPPQQPPPPPPALHQDQPVRKRVAYDTDAGSSLDTTIDQGLTVQVEDSQKTADPRYHDDDGEGSESSGDEEGSNDGQEGVYEDEEGPDLVTDHAGDGDQGRHGPTGTDPNKTNAEIIKGYGLQNAPYKDQQQALAAHGRILPPPQTVLDGDNSYPPTTSGGVEEFPDDHDQSIQEASSEGNYDRGTVSPSPQRFATQRTHQHQPAPQANNHAMQPRGLFGKAADLRKPQPANINPGARDEFTGHINGGAPPINQYKAQSRAKSGLINAPTHASAQAYAPVQGDSQLPYASQLNTTKPSAAVQQSVPHPVQPQAPAFFQPPAPAPPQRQAPAPPQRQAPASPQRQAPPHLHKQDSIGKDQRAEADDTPSDIVDYDPPVLFKKQYEELRNEGFDTVPRGVSFEPFEDLVDKPLEERLVLVQKTLGHADQGKFFSLLPTAEWEEAGDWFLKQFGSIIQRTTEARQKKRKLAKDFENEIEKRHKQVAKRQALVEDAMGKMKVQGGSLLPKSPKRASKSPRKG</sequence>
<dbReference type="GO" id="GO:0017025">
    <property type="term" value="F:TBP-class protein binding"/>
    <property type="evidence" value="ECO:0007669"/>
    <property type="project" value="TreeGrafter"/>
</dbReference>
<dbReference type="EMBL" id="JAADJZ010000002">
    <property type="protein sequence ID" value="KAF2877571.1"/>
    <property type="molecule type" value="Genomic_DNA"/>
</dbReference>
<evidence type="ECO:0000313" key="3">
    <source>
        <dbReference type="EMBL" id="KAF2877571.1"/>
    </source>
</evidence>
<name>A0A7C8IHV5_9PLEO</name>
<dbReference type="InterPro" id="IPR053029">
    <property type="entry name" value="RNA_pol_I-specific_init_factor"/>
</dbReference>
<dbReference type="Proteomes" id="UP000481861">
    <property type="component" value="Unassembled WGS sequence"/>
</dbReference>
<feature type="domain" description="Extracellular mutant protein 11 C-terminal" evidence="2">
    <location>
        <begin position="439"/>
        <end position="571"/>
    </location>
</feature>
<dbReference type="InterPro" id="IPR029178">
    <property type="entry name" value="Ecm11_C"/>
</dbReference>
<gene>
    <name evidence="3" type="ORF">BDV95DRAFT_559576</name>
</gene>
<feature type="compositionally biased region" description="Polar residues" evidence="1">
    <location>
        <begin position="35"/>
        <end position="45"/>
    </location>
</feature>
<evidence type="ECO:0000256" key="1">
    <source>
        <dbReference type="SAM" id="MobiDB-lite"/>
    </source>
</evidence>
<feature type="region of interest" description="Disordered" evidence="1">
    <location>
        <begin position="1"/>
        <end position="443"/>
    </location>
</feature>